<dbReference type="PROSITE" id="PS50937">
    <property type="entry name" value="HTH_MERR_2"/>
    <property type="match status" value="1"/>
</dbReference>
<dbReference type="PANTHER" id="PTHR30204:SF97">
    <property type="entry name" value="MERR FAMILY REGULATORY PROTEIN"/>
    <property type="match status" value="1"/>
</dbReference>
<reference evidence="4" key="2">
    <citation type="submission" date="2018-05" db="EMBL/GenBank/DDBJ databases">
        <authorList>
            <person name="Lanie J.A."/>
            <person name="Ng W.-L."/>
            <person name="Kazmierczak K.M."/>
            <person name="Andrzejewski T.M."/>
            <person name="Davidsen T.M."/>
            <person name="Wayne K.J."/>
            <person name="Tettelin H."/>
            <person name="Glass J.I."/>
            <person name="Rusch D."/>
            <person name="Podicherti R."/>
            <person name="Tsui H.-C.T."/>
            <person name="Winkler M.E."/>
        </authorList>
    </citation>
    <scope>NUCLEOTIDE SEQUENCE</scope>
    <source>
        <strain evidence="4">ZC4RG45</strain>
    </source>
</reference>
<keyword evidence="1" id="KW-0238">DNA-binding</keyword>
<dbReference type="InterPro" id="IPR003759">
    <property type="entry name" value="Cbl-bd_cap"/>
</dbReference>
<evidence type="ECO:0000313" key="5">
    <source>
        <dbReference type="Proteomes" id="UP000249324"/>
    </source>
</evidence>
<dbReference type="Gene3D" id="3.40.50.280">
    <property type="entry name" value="Cobalamin-binding domain"/>
    <property type="match status" value="1"/>
</dbReference>
<dbReference type="Proteomes" id="UP000249324">
    <property type="component" value="Unassembled WGS sequence"/>
</dbReference>
<dbReference type="Pfam" id="PF13411">
    <property type="entry name" value="MerR_1"/>
    <property type="match status" value="1"/>
</dbReference>
<organism evidence="4">
    <name type="scientific">Thermocrispum agreste</name>
    <dbReference type="NCBI Taxonomy" id="37925"/>
    <lineage>
        <taxon>Bacteria</taxon>
        <taxon>Bacillati</taxon>
        <taxon>Actinomycetota</taxon>
        <taxon>Actinomycetes</taxon>
        <taxon>Pseudonocardiales</taxon>
        <taxon>Pseudonocardiaceae</taxon>
        <taxon>Thermocrispum</taxon>
    </lineage>
</organism>
<dbReference type="EMBL" id="QGUI01000297">
    <property type="protein sequence ID" value="PZM97652.1"/>
    <property type="molecule type" value="Genomic_DNA"/>
</dbReference>
<evidence type="ECO:0000256" key="1">
    <source>
        <dbReference type="ARBA" id="ARBA00023125"/>
    </source>
</evidence>
<evidence type="ECO:0000313" key="3">
    <source>
        <dbReference type="EMBL" id="MFO7193729.1"/>
    </source>
</evidence>
<reference evidence="3" key="4">
    <citation type="submission" date="2023-08" db="EMBL/GenBank/DDBJ databases">
        <authorList>
            <person name="Guima S.E.S."/>
            <person name="Martins L.F."/>
            <person name="Silva A.M."/>
            <person name="Setubal J.C."/>
        </authorList>
    </citation>
    <scope>NUCLEOTIDE SEQUENCE</scope>
    <source>
        <strain evidence="3">ZC4RG45</strain>
    </source>
</reference>
<accession>A0A2W4JEG8</accession>
<dbReference type="SMART" id="SM00422">
    <property type="entry name" value="HTH_MERR"/>
    <property type="match status" value="1"/>
</dbReference>
<dbReference type="InterPro" id="IPR009061">
    <property type="entry name" value="DNA-bd_dom_put_sf"/>
</dbReference>
<dbReference type="GO" id="GO:0003700">
    <property type="term" value="F:DNA-binding transcription factor activity"/>
    <property type="evidence" value="ECO:0007669"/>
    <property type="project" value="InterPro"/>
</dbReference>
<comment type="caution">
    <text evidence="4">The sequence shown here is derived from an EMBL/GenBank/DDBJ whole genome shotgun (WGS) entry which is preliminary data.</text>
</comment>
<dbReference type="Gene3D" id="1.10.1240.10">
    <property type="entry name" value="Methionine synthase domain"/>
    <property type="match status" value="1"/>
</dbReference>
<dbReference type="SUPFAM" id="SSF46955">
    <property type="entry name" value="Putative DNA-binding domain"/>
    <property type="match status" value="1"/>
</dbReference>
<dbReference type="GO" id="GO:0003677">
    <property type="term" value="F:DNA binding"/>
    <property type="evidence" value="ECO:0007669"/>
    <property type="project" value="UniProtKB-KW"/>
</dbReference>
<sequence length="316" mass="33922">MSEPDTRHAARTTAEPTLPVSAVARRLGVAPATLRTWDRRYGVGPSGHINGRHRRYTAFDIARLEIMQRALLAGASTAEAAKYALESVVTDPAAAEVLPQPRRGGQMEQETPRASRLARGLSAAVLRLDSHQAQLLVEEAVATVGPAVAWEDVVRPVAEAISDQWRASNPGPEAKQLLNGLMLAALHRATPVARRPRNHHPVLLADMPGARSDLTVPALAAELARRGIHPMTFGTGLSADAVISVARRTRPAAVVLCAHRAENADATLFRRLARGRSRGRLFACGPGWQDVKLPETVEPLATLAAVVERVSYVLLG</sequence>
<gene>
    <name evidence="3" type="ORF">DIU77_015915</name>
    <name evidence="4" type="ORF">DIU77_08975</name>
</gene>
<dbReference type="AlphaFoldDB" id="A0A2W4JEG8"/>
<dbReference type="Gene3D" id="1.10.1660.10">
    <property type="match status" value="1"/>
</dbReference>
<dbReference type="Pfam" id="PF02607">
    <property type="entry name" value="B12-binding_2"/>
    <property type="match status" value="1"/>
</dbReference>
<dbReference type="EMBL" id="QGUI02000263">
    <property type="protein sequence ID" value="MFO7193729.1"/>
    <property type="molecule type" value="Genomic_DNA"/>
</dbReference>
<proteinExistence type="predicted"/>
<evidence type="ECO:0000313" key="4">
    <source>
        <dbReference type="EMBL" id="PZM97652.1"/>
    </source>
</evidence>
<evidence type="ECO:0000259" key="2">
    <source>
        <dbReference type="PROSITE" id="PS50937"/>
    </source>
</evidence>
<reference evidence="3" key="1">
    <citation type="submission" date="2018-05" db="EMBL/GenBank/DDBJ databases">
        <authorList>
            <person name="Moura L."/>
            <person name="Setubal J.C."/>
        </authorList>
    </citation>
    <scope>NUCLEOTIDE SEQUENCE</scope>
    <source>
        <strain evidence="3">ZC4RG45</strain>
    </source>
</reference>
<name>A0A2W4JEG8_9PSEU</name>
<dbReference type="InterPro" id="IPR047057">
    <property type="entry name" value="MerR_fam"/>
</dbReference>
<reference evidence="3 5" key="3">
    <citation type="journal article" date="2021" name="BMC Genomics">
        <title>Genome-resolved metagenome and metatranscriptome analyses of thermophilic composting reveal key bacterial players and their metabolic interactions.</title>
        <authorList>
            <person name="Braga L.P.P."/>
            <person name="Pereira R.V."/>
            <person name="Martins L.F."/>
            <person name="Moura L.M.S."/>
            <person name="Sanchez F.B."/>
            <person name="Patane J.S.L."/>
            <person name="da Silva A.M."/>
            <person name="Setubal J.C."/>
        </authorList>
    </citation>
    <scope>NUCLEOTIDE SEQUENCE [LARGE SCALE GENOMIC DNA]</scope>
    <source>
        <strain evidence="3">ZC4RG45</strain>
    </source>
</reference>
<protein>
    <submittedName>
        <fullName evidence="4">MerR family transcriptional regulator</fullName>
    </submittedName>
</protein>
<dbReference type="PANTHER" id="PTHR30204">
    <property type="entry name" value="REDOX-CYCLING DRUG-SENSING TRANSCRIPTIONAL ACTIVATOR SOXR"/>
    <property type="match status" value="1"/>
</dbReference>
<dbReference type="InterPro" id="IPR036594">
    <property type="entry name" value="Meth_synthase_dom"/>
</dbReference>
<feature type="domain" description="HTH merR-type" evidence="2">
    <location>
        <begin position="17"/>
        <end position="87"/>
    </location>
</feature>
<dbReference type="STRING" id="1111738.GCA_000427905_01530"/>
<dbReference type="InterPro" id="IPR000551">
    <property type="entry name" value="MerR-type_HTH_dom"/>
</dbReference>